<comment type="subcellular location">
    <subcellularLocation>
        <location evidence="10">Cell membrane</location>
        <topology evidence="10">Multi-pass membrane protein</topology>
    </subcellularLocation>
    <subcellularLocation>
        <location evidence="9">Cytoplasm</location>
    </subcellularLocation>
    <subcellularLocation>
        <location evidence="1">Membrane</location>
        <topology evidence="1">Multi-pass membrane protein</topology>
    </subcellularLocation>
</comment>
<feature type="transmembrane region" description="Helical" evidence="10">
    <location>
        <begin position="606"/>
        <end position="627"/>
    </location>
</feature>
<dbReference type="InterPro" id="IPR001905">
    <property type="entry name" value="Ammonium_transpt"/>
</dbReference>
<feature type="transmembrane region" description="Helical" evidence="10">
    <location>
        <begin position="300"/>
        <end position="320"/>
    </location>
</feature>
<keyword evidence="14" id="KW-1185">Reference proteome</keyword>
<accession>A0A066YM39</accession>
<keyword evidence="8 9" id="KW-0143">Chaperone</keyword>
<dbReference type="PANTHER" id="PTHR43029">
    <property type="entry name" value="AMMONIUM TRANSPORTER MEP2"/>
    <property type="match status" value="1"/>
</dbReference>
<evidence type="ECO:0000256" key="10">
    <source>
        <dbReference type="RuleBase" id="RU362002"/>
    </source>
</evidence>
<sequence>MRPLRLDPDRPGDAYVFLMATGGGVTQADRYRIDARCGPDTRVHLTTQAATKVFRMEQDYASQRVHLTAERGAYLEYLPDPLIPFRDARYYQHTTVTVASGGTVVLGETLTAGRLARGERHDYRVVATDLEITRPDGALLAVDTQRLVTGGDRRTVTGPPCSPDTTTSPRCSWSATSAPPARSPTPCTAPSTGWAPTTASPPSPRSPAPGCACWRTARPAPRPPSTPPGGPSACCSPARPRRLCARPDRPAAPGRPRAGRPNSNSPPGPGSVPYPQEVPRKCPCSPRPADAPAYNAGDTAWLLASTAMVLLMTPGLAFFYGGMVRLKHILMMLKMSFAALAFGSLVWWALGYTLAFGPDVGGAGLIGNVDRAFFRGIQLNTLTGAIPTYIFATFQMGFAIVTVALISGSVADRARMRGWLVFVPLWLLLVYAPAAHWVFAPDGWIHDKLGALDFAGGLPVELNSGAAGLAVAVALRGPRDWARREERPNNIPLVVIGVGLLWFGWFGFNSGSALNDQGTAAAAFLNTQLGGAAAMVTWPLVEKWRTGRVSTTGVVSAGVAGMVAITPACGEINPLGAVITGLVAGLVCAFAVTLKYRFGVDDTLDVVGVHGVGGITGLIMVGLFATARISGREGLFYGGGWSLLGKQVLAVLAMAAFSFLVTWLLAKLVHAAVGFRAEAAYAHVPGGEAETAYDTLTAERLTTLAAEGAARSDTELVHRIAELLRARRQD</sequence>
<evidence type="ECO:0000313" key="14">
    <source>
        <dbReference type="Proteomes" id="UP000027178"/>
    </source>
</evidence>
<feature type="compositionally biased region" description="Low complexity" evidence="11">
    <location>
        <begin position="174"/>
        <end position="198"/>
    </location>
</feature>
<name>A0A066YM39_9ACTN</name>
<dbReference type="PATRIC" id="fig|1348663.4.peg.6872"/>
<feature type="transmembrane region" description="Helical" evidence="10">
    <location>
        <begin position="574"/>
        <end position="594"/>
    </location>
</feature>
<evidence type="ECO:0000256" key="2">
    <source>
        <dbReference type="ARBA" id="ARBA00005887"/>
    </source>
</evidence>
<reference evidence="13 14" key="1">
    <citation type="submission" date="2014-05" db="EMBL/GenBank/DDBJ databases">
        <title>Draft Genome Sequence of Kitasatospora cheerisanensis KCTC 2395.</title>
        <authorList>
            <person name="Nam D.H."/>
        </authorList>
    </citation>
    <scope>NUCLEOTIDE SEQUENCE [LARGE SCALE GENOMIC DNA]</scope>
    <source>
        <strain evidence="13 14">KCTC 2395</strain>
    </source>
</reference>
<dbReference type="Pfam" id="PF01774">
    <property type="entry name" value="UreD"/>
    <property type="match status" value="1"/>
</dbReference>
<dbReference type="eggNOG" id="COG0004">
    <property type="taxonomic scope" value="Bacteria"/>
</dbReference>
<dbReference type="Proteomes" id="UP000027178">
    <property type="component" value="Unassembled WGS sequence"/>
</dbReference>
<feature type="compositionally biased region" description="Polar residues" evidence="11">
    <location>
        <begin position="163"/>
        <end position="173"/>
    </location>
</feature>
<feature type="region of interest" description="Disordered" evidence="11">
    <location>
        <begin position="150"/>
        <end position="209"/>
    </location>
</feature>
<dbReference type="GO" id="GO:0005886">
    <property type="term" value="C:plasma membrane"/>
    <property type="evidence" value="ECO:0007669"/>
    <property type="project" value="UniProtKB-SubCell"/>
</dbReference>
<evidence type="ECO:0000256" key="4">
    <source>
        <dbReference type="ARBA" id="ARBA00022692"/>
    </source>
</evidence>
<evidence type="ECO:0000256" key="11">
    <source>
        <dbReference type="SAM" id="MobiDB-lite"/>
    </source>
</evidence>
<dbReference type="AlphaFoldDB" id="A0A066YM39"/>
<feature type="transmembrane region" description="Helical" evidence="10">
    <location>
        <begin position="490"/>
        <end position="508"/>
    </location>
</feature>
<keyword evidence="9" id="KW-0963">Cytoplasm</keyword>
<feature type="transmembrane region" description="Helical" evidence="10">
    <location>
        <begin position="419"/>
        <end position="440"/>
    </location>
</feature>
<feature type="transmembrane region" description="Helical" evidence="10">
    <location>
        <begin position="389"/>
        <end position="407"/>
    </location>
</feature>
<comment type="similarity">
    <text evidence="9">Belongs to the UreD family.</text>
</comment>
<dbReference type="InterPro" id="IPR002669">
    <property type="entry name" value="UreD"/>
</dbReference>
<keyword evidence="3 10" id="KW-0813">Transport</keyword>
<dbReference type="SUPFAM" id="SSF111352">
    <property type="entry name" value="Ammonium transporter"/>
    <property type="match status" value="1"/>
</dbReference>
<keyword evidence="9" id="KW-0996">Nickel insertion</keyword>
<protein>
    <recommendedName>
        <fullName evidence="9">Urease accessory protein UreD</fullName>
    </recommendedName>
</protein>
<comment type="similarity">
    <text evidence="2 10">Belongs to the ammonia transporter channel (TC 1.A.11.2) family.</text>
</comment>
<evidence type="ECO:0000256" key="9">
    <source>
        <dbReference type="HAMAP-Rule" id="MF_01384"/>
    </source>
</evidence>
<evidence type="ECO:0000256" key="6">
    <source>
        <dbReference type="ARBA" id="ARBA00023136"/>
    </source>
</evidence>
<dbReference type="HAMAP" id="MF_01384">
    <property type="entry name" value="UreD"/>
    <property type="match status" value="1"/>
</dbReference>
<evidence type="ECO:0000256" key="3">
    <source>
        <dbReference type="ARBA" id="ARBA00022448"/>
    </source>
</evidence>
<organism evidence="13 14">
    <name type="scientific">Kitasatospora cheerisanensis KCTC 2395</name>
    <dbReference type="NCBI Taxonomy" id="1348663"/>
    <lineage>
        <taxon>Bacteria</taxon>
        <taxon>Bacillati</taxon>
        <taxon>Actinomycetota</taxon>
        <taxon>Actinomycetes</taxon>
        <taxon>Kitasatosporales</taxon>
        <taxon>Streptomycetaceae</taxon>
        <taxon>Kitasatospora</taxon>
    </lineage>
</organism>
<feature type="transmembrane region" description="Helical" evidence="10">
    <location>
        <begin position="520"/>
        <end position="541"/>
    </location>
</feature>
<feature type="region of interest" description="Disordered" evidence="11">
    <location>
        <begin position="245"/>
        <end position="285"/>
    </location>
</feature>
<dbReference type="GO" id="GO:0008519">
    <property type="term" value="F:ammonium channel activity"/>
    <property type="evidence" value="ECO:0007669"/>
    <property type="project" value="InterPro"/>
</dbReference>
<dbReference type="PANTHER" id="PTHR43029:SF10">
    <property type="entry name" value="AMMONIUM TRANSPORTER MEP2"/>
    <property type="match status" value="1"/>
</dbReference>
<feature type="transmembrane region" description="Helical" evidence="10">
    <location>
        <begin position="332"/>
        <end position="350"/>
    </location>
</feature>
<dbReference type="eggNOG" id="COG0829">
    <property type="taxonomic scope" value="Bacteria"/>
</dbReference>
<dbReference type="NCBIfam" id="TIGR00836">
    <property type="entry name" value="amt"/>
    <property type="match status" value="1"/>
</dbReference>
<feature type="transmembrane region" description="Helical" evidence="10">
    <location>
        <begin position="460"/>
        <end position="478"/>
    </location>
</feature>
<dbReference type="GO" id="GO:0005737">
    <property type="term" value="C:cytoplasm"/>
    <property type="evidence" value="ECO:0007669"/>
    <property type="project" value="UniProtKB-SubCell"/>
</dbReference>
<feature type="domain" description="Ammonium transporter AmtB-like" evidence="12">
    <location>
        <begin position="300"/>
        <end position="678"/>
    </location>
</feature>
<feature type="transmembrane region" description="Helical" evidence="10">
    <location>
        <begin position="647"/>
        <end position="666"/>
    </location>
</feature>
<keyword evidence="6 10" id="KW-0472">Membrane</keyword>
<gene>
    <name evidence="9" type="primary">ureD</name>
    <name evidence="13" type="ORF">KCH_71030</name>
</gene>
<evidence type="ECO:0000256" key="5">
    <source>
        <dbReference type="ARBA" id="ARBA00022989"/>
    </source>
</evidence>
<evidence type="ECO:0000313" key="13">
    <source>
        <dbReference type="EMBL" id="KDN81009.1"/>
    </source>
</evidence>
<dbReference type="HOGENOM" id="CLU_379378_0_0_11"/>
<comment type="subunit">
    <text evidence="9">UreD, UreF and UreG form a complex that acts as a GTP-hydrolysis-dependent molecular chaperone, activating the urease apoprotein by helping to assemble the nickel containing metallocenter of UreC. The UreE protein probably delivers the nickel.</text>
</comment>
<dbReference type="InterPro" id="IPR029020">
    <property type="entry name" value="Ammonium/urea_transptr"/>
</dbReference>
<keyword evidence="5 10" id="KW-1133">Transmembrane helix</keyword>
<comment type="function">
    <text evidence="9">Required for maturation of urease via the functional incorporation of the urease nickel metallocenter.</text>
</comment>
<evidence type="ECO:0000256" key="7">
    <source>
        <dbReference type="ARBA" id="ARBA00023177"/>
    </source>
</evidence>
<dbReference type="InterPro" id="IPR024041">
    <property type="entry name" value="NH4_transpt_AmtB-like_dom"/>
</dbReference>
<dbReference type="Gene3D" id="1.10.3430.10">
    <property type="entry name" value="Ammonium transporter AmtB like domains"/>
    <property type="match status" value="1"/>
</dbReference>
<comment type="caution">
    <text evidence="13">The sequence shown here is derived from an EMBL/GenBank/DDBJ whole genome shotgun (WGS) entry which is preliminary data.</text>
</comment>
<evidence type="ECO:0000256" key="1">
    <source>
        <dbReference type="ARBA" id="ARBA00004141"/>
    </source>
</evidence>
<dbReference type="EMBL" id="JNBY01000155">
    <property type="protein sequence ID" value="KDN81009.1"/>
    <property type="molecule type" value="Genomic_DNA"/>
</dbReference>
<dbReference type="Pfam" id="PF00909">
    <property type="entry name" value="Ammonium_transp"/>
    <property type="match status" value="1"/>
</dbReference>
<proteinExistence type="inferred from homology"/>
<dbReference type="GO" id="GO:0016151">
    <property type="term" value="F:nickel cation binding"/>
    <property type="evidence" value="ECO:0007669"/>
    <property type="project" value="UniProtKB-UniRule"/>
</dbReference>
<keyword evidence="7 10" id="KW-0924">Ammonia transport</keyword>
<evidence type="ECO:0000256" key="8">
    <source>
        <dbReference type="ARBA" id="ARBA00023186"/>
    </source>
</evidence>
<evidence type="ECO:0000259" key="12">
    <source>
        <dbReference type="Pfam" id="PF00909"/>
    </source>
</evidence>
<keyword evidence="4 10" id="KW-0812">Transmembrane</keyword>
<feature type="compositionally biased region" description="Low complexity" evidence="11">
    <location>
        <begin position="251"/>
        <end position="263"/>
    </location>
</feature>
<feature type="transmembrane region" description="Helical" evidence="10">
    <location>
        <begin position="548"/>
        <end position="568"/>
    </location>
</feature>